<proteinExistence type="predicted"/>
<keyword evidence="2" id="KW-1185">Reference proteome</keyword>
<evidence type="ECO:0000313" key="1">
    <source>
        <dbReference type="EMBL" id="KAJ0082533.1"/>
    </source>
</evidence>
<dbReference type="Proteomes" id="UP001164250">
    <property type="component" value="Chromosome 12"/>
</dbReference>
<comment type="caution">
    <text evidence="1">The sequence shown here is derived from an EMBL/GenBank/DDBJ whole genome shotgun (WGS) entry which is preliminary data.</text>
</comment>
<gene>
    <name evidence="1" type="ORF">Patl1_12150</name>
</gene>
<sequence length="173" mass="19536">MVLRDFEPFYSKCHENMEALNDANVGFCGMGVLSIDISLQWTHRSPLILDSVITATQQARNPKKRNPRTLRPAACNLSLTTEARLFEGFLVHYKRYLNLKCSMIGSIPYGIHLDSGARSLHKFEVVEIKSSAMEEIVAWDGVAEAVLRFAVADAKGAVQTIKSFLFWSTYFRM</sequence>
<name>A0ACC1A5K2_9ROSI</name>
<evidence type="ECO:0000313" key="2">
    <source>
        <dbReference type="Proteomes" id="UP001164250"/>
    </source>
</evidence>
<dbReference type="EMBL" id="CM047908">
    <property type="protein sequence ID" value="KAJ0082533.1"/>
    <property type="molecule type" value="Genomic_DNA"/>
</dbReference>
<accession>A0ACC1A5K2</accession>
<organism evidence="1 2">
    <name type="scientific">Pistacia atlantica</name>
    <dbReference type="NCBI Taxonomy" id="434234"/>
    <lineage>
        <taxon>Eukaryota</taxon>
        <taxon>Viridiplantae</taxon>
        <taxon>Streptophyta</taxon>
        <taxon>Embryophyta</taxon>
        <taxon>Tracheophyta</taxon>
        <taxon>Spermatophyta</taxon>
        <taxon>Magnoliopsida</taxon>
        <taxon>eudicotyledons</taxon>
        <taxon>Gunneridae</taxon>
        <taxon>Pentapetalae</taxon>
        <taxon>rosids</taxon>
        <taxon>malvids</taxon>
        <taxon>Sapindales</taxon>
        <taxon>Anacardiaceae</taxon>
        <taxon>Pistacia</taxon>
    </lineage>
</organism>
<protein>
    <submittedName>
        <fullName evidence="1">Uncharacterized protein</fullName>
    </submittedName>
</protein>
<reference evidence="2" key="1">
    <citation type="journal article" date="2023" name="G3 (Bethesda)">
        <title>Genome assembly and association tests identify interacting loci associated with vigor, precocity, and sex in interspecific pistachio rootstocks.</title>
        <authorList>
            <person name="Palmer W."/>
            <person name="Jacygrad E."/>
            <person name="Sagayaradj S."/>
            <person name="Cavanaugh K."/>
            <person name="Han R."/>
            <person name="Bertier L."/>
            <person name="Beede B."/>
            <person name="Kafkas S."/>
            <person name="Golino D."/>
            <person name="Preece J."/>
            <person name="Michelmore R."/>
        </authorList>
    </citation>
    <scope>NUCLEOTIDE SEQUENCE [LARGE SCALE GENOMIC DNA]</scope>
</reference>